<proteinExistence type="predicted"/>
<keyword evidence="3" id="KW-0812">Transmembrane</keyword>
<dbReference type="GO" id="GO:0016020">
    <property type="term" value="C:membrane"/>
    <property type="evidence" value="ECO:0007669"/>
    <property type="project" value="GOC"/>
</dbReference>
<dbReference type="Proteomes" id="UP000571084">
    <property type="component" value="Unassembled WGS sequence"/>
</dbReference>
<dbReference type="InterPro" id="IPR051706">
    <property type="entry name" value="Glycosyltransferase_domain"/>
</dbReference>
<dbReference type="EMBL" id="JACHHQ010000015">
    <property type="protein sequence ID" value="MBB5202484.1"/>
    <property type="molecule type" value="Genomic_DNA"/>
</dbReference>
<gene>
    <name evidence="4" type="ORF">HNR39_004348</name>
</gene>
<dbReference type="GO" id="GO:0000030">
    <property type="term" value="F:mannosyltransferase activity"/>
    <property type="evidence" value="ECO:0007669"/>
    <property type="project" value="TreeGrafter"/>
</dbReference>
<dbReference type="Gene3D" id="3.90.550.20">
    <property type="match status" value="1"/>
</dbReference>
<evidence type="ECO:0000256" key="3">
    <source>
        <dbReference type="SAM" id="Phobius"/>
    </source>
</evidence>
<keyword evidence="3" id="KW-1133">Transmembrane helix</keyword>
<keyword evidence="3" id="KW-0472">Membrane</keyword>
<dbReference type="SUPFAM" id="SSF53448">
    <property type="entry name" value="Nucleotide-diphospho-sugar transferases"/>
    <property type="match status" value="1"/>
</dbReference>
<feature type="transmembrane region" description="Helical" evidence="3">
    <location>
        <begin position="98"/>
        <end position="119"/>
    </location>
</feature>
<dbReference type="PANTHER" id="PTHR32385">
    <property type="entry name" value="MANNOSYL PHOSPHORYLINOSITOL CERAMIDE SYNTHASE"/>
    <property type="match status" value="1"/>
</dbReference>
<evidence type="ECO:0000313" key="4">
    <source>
        <dbReference type="EMBL" id="MBB5202484.1"/>
    </source>
</evidence>
<dbReference type="PANTHER" id="PTHR32385:SF15">
    <property type="entry name" value="INOSITOL PHOSPHOCERAMIDE MANNOSYLTRANSFERASE 1"/>
    <property type="match status" value="1"/>
</dbReference>
<dbReference type="InterPro" id="IPR029044">
    <property type="entry name" value="Nucleotide-diphossugar_trans"/>
</dbReference>
<dbReference type="InterPro" id="IPR007577">
    <property type="entry name" value="GlycoTrfase_DXD_sugar-bd_CS"/>
</dbReference>
<sequence>MEDATFLIAKIAGTGTFLFSLDILKNFLSEYMPSRTSSHKSHPSHPIRVHNSERYKEKRENNFKNNIRDVKNSPAYDAFHSLHSESGMKRTTSRQPHSYFRAVLLAAAVLSVGPAMSAAPNRRGRNPASFGNSGDLAYPAGNPLSGADRYSAINAAHIGLRTQHVQSHSFRNKRHLPPPANPTSSTLRPMDDVRIVRLEGARIKDSYTLQEVLTILKKACSAPAPSFFDASIQLRDYVSPTPLDPKAKEAILLFAEKLGQLEVMATSFHAAGVTRYFLGRTLSMFSDALNNKPIDQELIDSTIQDMAGIRFIGMRENPKPQQLPKGKLPPIKDVGKIIGRIPDHLQRTFPTSQLTPISKGLPFLSKGINGEVYLHLKTIDNKAQYVEVIPEGNQVTVKVQHQAEAEQQVSLTFDATLGQWQSNENIFTAFREMPESIPKTSRKGLSPIETHPGLYQSGTTKQYYIRVGQTNGKNTYIHVSQDGDGFLSMQNGYLNVNSFEKGVSSRSRFTYDKKAKAWERYENTSSVFNSLPESLKITPQNALAPLRGYPEAYTTINGDTFIRTGNLNGNDQYIPVIQQGKEFTLKIPDNLREQGKSPVSFIFDQKVREWGHYGGMKGGAIVLQTLQDPIVIKLPMDGIIVSPNYKTSVAIGNYSFPVRYDDTIGAWRQYNAETGKFLDRVWLRSISPEKWETGSLKKYMSIKKTLPATVQVKTLEMPRLPKLPKHTRPIPKTIHYVWIGDKALPENMVANIHKNCENSKGYKSILHVDATNQSVMKEIQGQFKGSPLTISDLNTEKFFKTFLSSEDSGLYTHAKAVTRFVSSADVMRLRIINEHGGIYMDVDDTFEKNIANVVMRAAEGDVLLGRIIEQTATDFEGFGNSIFASLPNNPVLNSISKEITAKYNADIAFYDQERPIIKRDELGNVISGSIEEMKKYGQEIFERTGPKVFNKILKQERPDYYDTYKNSLIDPSLTNRIFNNHYNKKLRKVIDHYYPFHEKIPVHCGTARSWETNR</sequence>
<feature type="region of interest" description="Disordered" evidence="2">
    <location>
        <begin position="34"/>
        <end position="58"/>
    </location>
</feature>
<name>A0A840S0T0_9BURK</name>
<feature type="compositionally biased region" description="Basic residues" evidence="2">
    <location>
        <begin position="37"/>
        <end position="48"/>
    </location>
</feature>
<organism evidence="4 5">
    <name type="scientific">Glaciimonas immobilis</name>
    <dbReference type="NCBI Taxonomy" id="728004"/>
    <lineage>
        <taxon>Bacteria</taxon>
        <taxon>Pseudomonadati</taxon>
        <taxon>Pseudomonadota</taxon>
        <taxon>Betaproteobacteria</taxon>
        <taxon>Burkholderiales</taxon>
        <taxon>Oxalobacteraceae</taxon>
        <taxon>Glaciimonas</taxon>
    </lineage>
</organism>
<dbReference type="GO" id="GO:0051999">
    <property type="term" value="P:mannosyl-inositol phosphorylceramide biosynthetic process"/>
    <property type="evidence" value="ECO:0007669"/>
    <property type="project" value="TreeGrafter"/>
</dbReference>
<accession>A0A840S0T0</accession>
<reference evidence="4 5" key="1">
    <citation type="submission" date="2020-08" db="EMBL/GenBank/DDBJ databases">
        <title>Genomic Encyclopedia of Type Strains, Phase IV (KMG-IV): sequencing the most valuable type-strain genomes for metagenomic binning, comparative biology and taxonomic classification.</title>
        <authorList>
            <person name="Goeker M."/>
        </authorList>
    </citation>
    <scope>NUCLEOTIDE SEQUENCE [LARGE SCALE GENOMIC DNA]</scope>
    <source>
        <strain evidence="4 5">DSM 23240</strain>
    </source>
</reference>
<dbReference type="RefSeq" id="WP_168057384.1">
    <property type="nucleotide sequence ID" value="NZ_JAAOZT010000018.1"/>
</dbReference>
<evidence type="ECO:0000313" key="5">
    <source>
        <dbReference type="Proteomes" id="UP000571084"/>
    </source>
</evidence>
<evidence type="ECO:0000256" key="2">
    <source>
        <dbReference type="SAM" id="MobiDB-lite"/>
    </source>
</evidence>
<keyword evidence="5" id="KW-1185">Reference proteome</keyword>
<evidence type="ECO:0000256" key="1">
    <source>
        <dbReference type="ARBA" id="ARBA00022679"/>
    </source>
</evidence>
<dbReference type="Pfam" id="PF04488">
    <property type="entry name" value="Gly_transf_sug"/>
    <property type="match status" value="1"/>
</dbReference>
<feature type="region of interest" description="Disordered" evidence="2">
    <location>
        <begin position="164"/>
        <end position="187"/>
    </location>
</feature>
<keyword evidence="1" id="KW-0808">Transferase</keyword>
<dbReference type="AlphaFoldDB" id="A0A840S0T0"/>
<protein>
    <submittedName>
        <fullName evidence="4">Uncharacterized protein</fullName>
    </submittedName>
</protein>
<comment type="caution">
    <text evidence="4">The sequence shown here is derived from an EMBL/GenBank/DDBJ whole genome shotgun (WGS) entry which is preliminary data.</text>
</comment>